<reference evidence="1 2" key="1">
    <citation type="submission" date="2019-03" db="EMBL/GenBank/DDBJ databases">
        <authorList>
            <consortium name="Pathogen Informatics"/>
        </authorList>
    </citation>
    <scope>NUCLEOTIDE SEQUENCE [LARGE SCALE GENOMIC DNA]</scope>
    <source>
        <strain evidence="1 2">NCTC12998</strain>
    </source>
</reference>
<organism evidence="1 2">
    <name type="scientific">Raoultella planticola</name>
    <name type="common">Klebsiella planticola</name>
    <dbReference type="NCBI Taxonomy" id="575"/>
    <lineage>
        <taxon>Bacteria</taxon>
        <taxon>Pseudomonadati</taxon>
        <taxon>Pseudomonadota</taxon>
        <taxon>Gammaproteobacteria</taxon>
        <taxon>Enterobacterales</taxon>
        <taxon>Enterobacteriaceae</taxon>
        <taxon>Klebsiella/Raoultella group</taxon>
        <taxon>Raoultella</taxon>
    </lineage>
</organism>
<evidence type="ECO:0000313" key="2">
    <source>
        <dbReference type="Proteomes" id="UP000345637"/>
    </source>
</evidence>
<gene>
    <name evidence="1" type="ORF">NCTC12998_02144</name>
</gene>
<evidence type="ECO:0000313" key="1">
    <source>
        <dbReference type="EMBL" id="VFS63146.1"/>
    </source>
</evidence>
<accession>A0A485ASL0</accession>
<name>A0A485ASL0_RAOPL</name>
<dbReference type="EMBL" id="CAADJE010000021">
    <property type="protein sequence ID" value="VFS63146.1"/>
    <property type="molecule type" value="Genomic_DNA"/>
</dbReference>
<sequence>MFSNLIMGNCSTLNLLRIYGFYGGTNKIQITERLWGGQIRYSQLHSWNLFNSVPPERSFYLARPHRARFCSAGVAKTTILLPFGAMKGGGAEY</sequence>
<proteinExistence type="predicted"/>
<protein>
    <submittedName>
        <fullName evidence="1">Uncharacterized protein</fullName>
    </submittedName>
</protein>
<dbReference type="Proteomes" id="UP000345637">
    <property type="component" value="Unassembled WGS sequence"/>
</dbReference>
<dbReference type="RefSeq" id="WP_127913554.1">
    <property type="nucleotide sequence ID" value="NZ_CABGNG010000010.1"/>
</dbReference>
<dbReference type="AlphaFoldDB" id="A0A485ASL0"/>